<keyword evidence="3" id="KW-1185">Reference proteome</keyword>
<accession>A0ABS0WNW7</accession>
<organism evidence="2 3">
    <name type="scientific">Aureibaculum flavum</name>
    <dbReference type="NCBI Taxonomy" id="2795986"/>
    <lineage>
        <taxon>Bacteria</taxon>
        <taxon>Pseudomonadati</taxon>
        <taxon>Bacteroidota</taxon>
        <taxon>Flavobacteriia</taxon>
        <taxon>Flavobacteriales</taxon>
        <taxon>Flavobacteriaceae</taxon>
        <taxon>Aureibaculum</taxon>
    </lineage>
</organism>
<dbReference type="RefSeq" id="WP_198840431.1">
    <property type="nucleotide sequence ID" value="NZ_JAEHFJ010000002.1"/>
</dbReference>
<dbReference type="Proteomes" id="UP000623301">
    <property type="component" value="Unassembled WGS sequence"/>
</dbReference>
<dbReference type="InterPro" id="IPR021301">
    <property type="entry name" value="DUF2779"/>
</dbReference>
<evidence type="ECO:0000259" key="1">
    <source>
        <dbReference type="Pfam" id="PF11074"/>
    </source>
</evidence>
<proteinExistence type="predicted"/>
<dbReference type="Pfam" id="PF11074">
    <property type="entry name" value="DUF2779"/>
    <property type="match status" value="1"/>
</dbReference>
<name>A0ABS0WNW7_9FLAO</name>
<evidence type="ECO:0000313" key="2">
    <source>
        <dbReference type="EMBL" id="MBJ2173652.1"/>
    </source>
</evidence>
<feature type="domain" description="DUF2779" evidence="1">
    <location>
        <begin position="380"/>
        <end position="525"/>
    </location>
</feature>
<reference evidence="2 3" key="1">
    <citation type="submission" date="2020-12" db="EMBL/GenBank/DDBJ databases">
        <title>Aureibaculum luteum sp. nov. and Aureibaculum flavum sp. nov., novel members of the family Flavobacteriaceae isolated from Antarctic intertidal sediments.</title>
        <authorList>
            <person name="He X."/>
            <person name="Zhang X."/>
        </authorList>
    </citation>
    <scope>NUCLEOTIDE SEQUENCE [LARGE SCALE GENOMIC DNA]</scope>
    <source>
        <strain evidence="2 3">A20</strain>
    </source>
</reference>
<gene>
    <name evidence="2" type="ORF">JBL43_05345</name>
</gene>
<evidence type="ECO:0000313" key="3">
    <source>
        <dbReference type="Proteomes" id="UP000623301"/>
    </source>
</evidence>
<dbReference type="EMBL" id="JAEHFJ010000002">
    <property type="protein sequence ID" value="MBJ2173652.1"/>
    <property type="molecule type" value="Genomic_DNA"/>
</dbReference>
<comment type="caution">
    <text evidence="2">The sequence shown here is derived from an EMBL/GenBank/DDBJ whole genome shotgun (WGS) entry which is preliminary data.</text>
</comment>
<sequence>MKTKKRYLTKSRFKEALDCPTKLFYTKKEDVYANTKKEDTFLESLAQGGFQVEELARMSFPEGIAILGDDRDYNKVIDRTKELLQQEHVTIFEAAFLYNGLFIRVDILQKKGNHIQLIEVKAKSISEIDHQGFIKKNKLNKAWTPYLYDVAFQKYVIQQCYPGWSIASFLMLANKDAVATVDGLNQKFKIKKVKGQRTGIVKPPGLKLEDLGDSLLAKISIEEEMEHIYSKNPIDESKTFEELVAHYRLHYEKDIKIFTEIGRKCKDCEYKTLGSDQDKKSGFHECWSSQLKIPLSKIDQPKVYDVSNFRKSGKLMEEGKFFMYEINENDINPEPVAGKISPSERQWIQIEKVVDNDQTPYLELDGLRDELNSWVFPLNFIDFETSAIAIPFTKGRKPYEQLAFQYSHHIVYEDGRIEHASEYLNTEIGVFPNFDFLRALKASLEANQGSIFRYHNHENTIVNAIYKQLFNSDEQDKGALLEFIKSISHNTGNSVTAWCGDRDMIDLWKVVKDYYYDPYTKGSNSIKDVLPAVLHSSTFLQNKYQKPLAAINVTSKNFDNTHVFLKIENGEPVSPYKLLPPLFDGWDKEALDTNITDIEGISDGGAALTAYGKLQFEEVSFEERNAIETSLRKYCELDTLAMVMIYEYFAEKVE</sequence>
<protein>
    <submittedName>
        <fullName evidence="2">DUF2779 domain-containing protein</fullName>
    </submittedName>
</protein>